<comment type="similarity">
    <text evidence="1 5">Belongs to the DNA mismatch repair MutL/HexB family.</text>
</comment>
<dbReference type="InterPro" id="IPR037198">
    <property type="entry name" value="MutL_C_sf"/>
</dbReference>
<evidence type="ECO:0000256" key="3">
    <source>
        <dbReference type="ARBA" id="ARBA00022763"/>
    </source>
</evidence>
<evidence type="ECO:0000259" key="8">
    <source>
        <dbReference type="SMART" id="SM01340"/>
    </source>
</evidence>
<dbReference type="InterPro" id="IPR014721">
    <property type="entry name" value="Ribsml_uS5_D2-typ_fold_subgr"/>
</dbReference>
<protein>
    <recommendedName>
        <fullName evidence="2 5">DNA mismatch repair protein MutL</fullName>
    </recommendedName>
</protein>
<dbReference type="HAMAP" id="MF_00149">
    <property type="entry name" value="DNA_mis_repair"/>
    <property type="match status" value="1"/>
</dbReference>
<dbReference type="CDD" id="cd16926">
    <property type="entry name" value="HATPase_MutL-MLH-PMS-like"/>
    <property type="match status" value="1"/>
</dbReference>
<dbReference type="InterPro" id="IPR002099">
    <property type="entry name" value="MutL/Mlh/PMS"/>
</dbReference>
<dbReference type="NCBIfam" id="TIGR00585">
    <property type="entry name" value="mutl"/>
    <property type="match status" value="1"/>
</dbReference>
<dbReference type="AlphaFoldDB" id="A0A2S9WRG0"/>
<evidence type="ECO:0000256" key="2">
    <source>
        <dbReference type="ARBA" id="ARBA00021975"/>
    </source>
</evidence>
<dbReference type="InterPro" id="IPR020568">
    <property type="entry name" value="Ribosomal_Su5_D2-typ_SF"/>
</dbReference>
<sequence>MSDIIRLLPDHVANQIAAGEVVQRPASVVKELLENAIDASAKAITLIIKDAGKTLVQVIDDGKGMSTTDARMAFERHATSKISSAEDLFALATKGFRGEALASVAAIAHVSVKTRREEDDLGTQLDIEGSKVTGQEPVVTPAGTMISVRNLFYNVPARRKFLKSDSVELRNITNEFHRVAMAHPQIAFKFINNDSELFNLPAGSYRHRIVNIMGSRVDDKLVPLKEETELLSIHGYIGKPEFARKTKGLQYFFANDRFIKHSYLHHAVVSAFEGLLPDKANPSYFIYLDVPPDSIDINIHPTKTEVKFEDEHSIYAIIRASVKHALGQFSIDSIDFQKDTELDLPYEKARSAASAPRIEVDPDFNPFKQTDSRSSNTQKSNGYRPEKSPAWESLYAGLDEDSTMTDENLAFLPDQQAGAKAEQSLFSPEEATNDTNIFQLQRKFIISTLQSGLLVINQNRAHERILYEQLLRQLTVQNGVSQQLLFPISINRPQEEVTILKQLQTELESVGFLFKNLENANIEIEGLPLDLKETDVEPLLDSIIAFQQEELPDGSFSHVDRLASRMASKIAIKTGDALNKKQMEQLIDELFACKEPELTAQRKKVFINLTGDHLNSKFN</sequence>
<dbReference type="InterPro" id="IPR013507">
    <property type="entry name" value="DNA_mismatch_S5_2-like"/>
</dbReference>
<dbReference type="Gene3D" id="3.30.1370.100">
    <property type="entry name" value="MutL, C-terminal domain, regulatory subdomain"/>
    <property type="match status" value="1"/>
</dbReference>
<dbReference type="Gene3D" id="3.30.565.10">
    <property type="entry name" value="Histidine kinase-like ATPase, C-terminal domain"/>
    <property type="match status" value="1"/>
</dbReference>
<dbReference type="GO" id="GO:0006298">
    <property type="term" value="P:mismatch repair"/>
    <property type="evidence" value="ECO:0007669"/>
    <property type="project" value="UniProtKB-UniRule"/>
</dbReference>
<dbReference type="InterPro" id="IPR014790">
    <property type="entry name" value="MutL_C"/>
</dbReference>
<dbReference type="InterPro" id="IPR038973">
    <property type="entry name" value="MutL/Mlh/Pms-like"/>
</dbReference>
<gene>
    <name evidence="5" type="primary">mutL</name>
    <name evidence="9" type="ORF">BST86_02665</name>
</gene>
<evidence type="ECO:0000256" key="4">
    <source>
        <dbReference type="ARBA" id="ARBA00023204"/>
    </source>
</evidence>
<dbReference type="InterPro" id="IPR014762">
    <property type="entry name" value="DNA_mismatch_repair_CS"/>
</dbReference>
<dbReference type="PANTHER" id="PTHR10073">
    <property type="entry name" value="DNA MISMATCH REPAIR PROTEIN MLH, PMS, MUTL"/>
    <property type="match status" value="1"/>
</dbReference>
<keyword evidence="3 5" id="KW-0227">DNA damage</keyword>
<dbReference type="SUPFAM" id="SSF118116">
    <property type="entry name" value="DNA mismatch repair protein MutL"/>
    <property type="match status" value="1"/>
</dbReference>
<dbReference type="Pfam" id="PF01119">
    <property type="entry name" value="DNA_mis_repair"/>
    <property type="match status" value="1"/>
</dbReference>
<dbReference type="InterPro" id="IPR036890">
    <property type="entry name" value="HATPase_C_sf"/>
</dbReference>
<dbReference type="CDD" id="cd00782">
    <property type="entry name" value="MutL_Trans"/>
    <property type="match status" value="1"/>
</dbReference>
<dbReference type="SMART" id="SM01340">
    <property type="entry name" value="DNA_mis_repair"/>
    <property type="match status" value="1"/>
</dbReference>
<dbReference type="GO" id="GO:0016887">
    <property type="term" value="F:ATP hydrolysis activity"/>
    <property type="evidence" value="ECO:0007669"/>
    <property type="project" value="InterPro"/>
</dbReference>
<dbReference type="OrthoDB" id="9763467at2"/>
<dbReference type="Proteomes" id="UP000239532">
    <property type="component" value="Unassembled WGS sequence"/>
</dbReference>
<evidence type="ECO:0000313" key="9">
    <source>
        <dbReference type="EMBL" id="PRP66064.1"/>
    </source>
</evidence>
<accession>A0A2S9WRG0</accession>
<dbReference type="GO" id="GO:0032300">
    <property type="term" value="C:mismatch repair complex"/>
    <property type="evidence" value="ECO:0007669"/>
    <property type="project" value="InterPro"/>
</dbReference>
<dbReference type="Pfam" id="PF08676">
    <property type="entry name" value="MutL_C"/>
    <property type="match status" value="1"/>
</dbReference>
<feature type="domain" description="MutL C-terminal dimerisation" evidence="7">
    <location>
        <begin position="436"/>
        <end position="578"/>
    </location>
</feature>
<name>A0A2S9WRG0_9FLAO</name>
<dbReference type="Gene3D" id="3.30.230.10">
    <property type="match status" value="1"/>
</dbReference>
<dbReference type="GO" id="GO:0030983">
    <property type="term" value="F:mismatched DNA binding"/>
    <property type="evidence" value="ECO:0007669"/>
    <property type="project" value="InterPro"/>
</dbReference>
<dbReference type="FunFam" id="3.30.565.10:FF:000003">
    <property type="entry name" value="DNA mismatch repair endonuclease MutL"/>
    <property type="match status" value="1"/>
</dbReference>
<dbReference type="PANTHER" id="PTHR10073:SF12">
    <property type="entry name" value="DNA MISMATCH REPAIR PROTEIN MLH1"/>
    <property type="match status" value="1"/>
</dbReference>
<dbReference type="SMART" id="SM00853">
    <property type="entry name" value="MutL_C"/>
    <property type="match status" value="1"/>
</dbReference>
<dbReference type="PROSITE" id="PS00058">
    <property type="entry name" value="DNA_MISMATCH_REPAIR_1"/>
    <property type="match status" value="1"/>
</dbReference>
<dbReference type="GO" id="GO:0140664">
    <property type="term" value="F:ATP-dependent DNA damage sensor activity"/>
    <property type="evidence" value="ECO:0007669"/>
    <property type="project" value="InterPro"/>
</dbReference>
<keyword evidence="10" id="KW-1185">Reference proteome</keyword>
<dbReference type="GO" id="GO:0005524">
    <property type="term" value="F:ATP binding"/>
    <property type="evidence" value="ECO:0007669"/>
    <property type="project" value="InterPro"/>
</dbReference>
<evidence type="ECO:0000256" key="5">
    <source>
        <dbReference type="HAMAP-Rule" id="MF_00149"/>
    </source>
</evidence>
<dbReference type="InterPro" id="IPR042120">
    <property type="entry name" value="MutL_C_dimsub"/>
</dbReference>
<comment type="function">
    <text evidence="5">This protein is involved in the repair of mismatches in DNA. It is required for dam-dependent methyl-directed DNA mismatch repair. May act as a 'molecular matchmaker', a protein that promotes the formation of a stable complex between two or more DNA-binding proteins in an ATP-dependent manner without itself being part of a final effector complex.</text>
</comment>
<comment type="caution">
    <text evidence="9">The sequence shown here is derived from an EMBL/GenBank/DDBJ whole genome shotgun (WGS) entry which is preliminary data.</text>
</comment>
<evidence type="ECO:0000256" key="6">
    <source>
        <dbReference type="SAM" id="MobiDB-lite"/>
    </source>
</evidence>
<dbReference type="SUPFAM" id="SSF55874">
    <property type="entry name" value="ATPase domain of HSP90 chaperone/DNA topoisomerase II/histidine kinase"/>
    <property type="match status" value="1"/>
</dbReference>
<dbReference type="EMBL" id="MQUC01000003">
    <property type="protein sequence ID" value="PRP66064.1"/>
    <property type="molecule type" value="Genomic_DNA"/>
</dbReference>
<evidence type="ECO:0000259" key="7">
    <source>
        <dbReference type="SMART" id="SM00853"/>
    </source>
</evidence>
<proteinExistence type="inferred from homology"/>
<dbReference type="RefSeq" id="WP_105981915.1">
    <property type="nucleotide sequence ID" value="NZ_MQUC01000003.1"/>
</dbReference>
<organism evidence="9 10">
    <name type="scientific">Nonlabens agnitus</name>
    <dbReference type="NCBI Taxonomy" id="870484"/>
    <lineage>
        <taxon>Bacteria</taxon>
        <taxon>Pseudomonadati</taxon>
        <taxon>Bacteroidota</taxon>
        <taxon>Flavobacteriia</taxon>
        <taxon>Flavobacteriales</taxon>
        <taxon>Flavobacteriaceae</taxon>
        <taxon>Nonlabens</taxon>
    </lineage>
</organism>
<evidence type="ECO:0000313" key="10">
    <source>
        <dbReference type="Proteomes" id="UP000239532"/>
    </source>
</evidence>
<feature type="region of interest" description="Disordered" evidence="6">
    <location>
        <begin position="353"/>
        <end position="390"/>
    </location>
</feature>
<feature type="compositionally biased region" description="Polar residues" evidence="6">
    <location>
        <begin position="367"/>
        <end position="381"/>
    </location>
</feature>
<dbReference type="Pfam" id="PF13589">
    <property type="entry name" value="HATPase_c_3"/>
    <property type="match status" value="1"/>
</dbReference>
<evidence type="ECO:0000256" key="1">
    <source>
        <dbReference type="ARBA" id="ARBA00006082"/>
    </source>
</evidence>
<reference evidence="9 10" key="1">
    <citation type="submission" date="2016-11" db="EMBL/GenBank/DDBJ databases">
        <title>Trade-off between light-utilization and light-protection in marine flavobacteria.</title>
        <authorList>
            <person name="Kumagai Y."/>
        </authorList>
    </citation>
    <scope>NUCLEOTIDE SEQUENCE [LARGE SCALE GENOMIC DNA]</scope>
    <source>
        <strain evidence="9 10">JCM 17109</strain>
    </source>
</reference>
<dbReference type="InterPro" id="IPR042121">
    <property type="entry name" value="MutL_C_regsub"/>
</dbReference>
<keyword evidence="4 5" id="KW-0234">DNA repair</keyword>
<dbReference type="Gene3D" id="3.30.1540.20">
    <property type="entry name" value="MutL, C-terminal domain, dimerisation subdomain"/>
    <property type="match status" value="1"/>
</dbReference>
<dbReference type="SUPFAM" id="SSF54211">
    <property type="entry name" value="Ribosomal protein S5 domain 2-like"/>
    <property type="match status" value="1"/>
</dbReference>
<feature type="domain" description="DNA mismatch repair protein S5" evidence="8">
    <location>
        <begin position="209"/>
        <end position="327"/>
    </location>
</feature>
<dbReference type="InterPro" id="IPR020667">
    <property type="entry name" value="DNA_mismatch_repair_MutL"/>
</dbReference>